<feature type="compositionally biased region" description="Acidic residues" evidence="1">
    <location>
        <begin position="1"/>
        <end position="11"/>
    </location>
</feature>
<evidence type="ECO:0000256" key="2">
    <source>
        <dbReference type="SAM" id="Phobius"/>
    </source>
</evidence>
<keyword evidence="2" id="KW-1133">Transmembrane helix</keyword>
<keyword evidence="2" id="KW-0812">Transmembrane</keyword>
<evidence type="ECO:0000313" key="4">
    <source>
        <dbReference type="Proteomes" id="UP000799118"/>
    </source>
</evidence>
<name>A0A6A4IJU3_9AGAR</name>
<keyword evidence="2" id="KW-0472">Membrane</keyword>
<dbReference type="Proteomes" id="UP000799118">
    <property type="component" value="Unassembled WGS sequence"/>
</dbReference>
<accession>A0A6A4IJU3</accession>
<feature type="transmembrane region" description="Helical" evidence="2">
    <location>
        <begin position="75"/>
        <end position="92"/>
    </location>
</feature>
<proteinExistence type="predicted"/>
<evidence type="ECO:0000313" key="3">
    <source>
        <dbReference type="EMBL" id="KAE9409237.1"/>
    </source>
</evidence>
<protein>
    <submittedName>
        <fullName evidence="3">Uncharacterized protein</fullName>
    </submittedName>
</protein>
<dbReference type="AlphaFoldDB" id="A0A6A4IJU3"/>
<dbReference type="EMBL" id="ML769388">
    <property type="protein sequence ID" value="KAE9409237.1"/>
    <property type="molecule type" value="Genomic_DNA"/>
</dbReference>
<reference evidence="3" key="1">
    <citation type="journal article" date="2019" name="Environ. Microbiol.">
        <title>Fungal ecological strategies reflected in gene transcription - a case study of two litter decomposers.</title>
        <authorList>
            <person name="Barbi F."/>
            <person name="Kohler A."/>
            <person name="Barry K."/>
            <person name="Baskaran P."/>
            <person name="Daum C."/>
            <person name="Fauchery L."/>
            <person name="Ihrmark K."/>
            <person name="Kuo A."/>
            <person name="LaButti K."/>
            <person name="Lipzen A."/>
            <person name="Morin E."/>
            <person name="Grigoriev I.V."/>
            <person name="Henrissat B."/>
            <person name="Lindahl B."/>
            <person name="Martin F."/>
        </authorList>
    </citation>
    <scope>NUCLEOTIDE SEQUENCE</scope>
    <source>
        <strain evidence="3">JB14</strain>
    </source>
</reference>
<gene>
    <name evidence="3" type="ORF">BT96DRAFT_585840</name>
</gene>
<sequence>MALEEDSEESSASEPEEKSPYALSDSIEYLSRCIQRGELGATIQEASSLLGFLSTPPLRVQYGFFICFRQIHRHVLRINCVASFFIIIWTIICTQCSRHTL</sequence>
<organism evidence="3 4">
    <name type="scientific">Gymnopus androsaceus JB14</name>
    <dbReference type="NCBI Taxonomy" id="1447944"/>
    <lineage>
        <taxon>Eukaryota</taxon>
        <taxon>Fungi</taxon>
        <taxon>Dikarya</taxon>
        <taxon>Basidiomycota</taxon>
        <taxon>Agaricomycotina</taxon>
        <taxon>Agaricomycetes</taxon>
        <taxon>Agaricomycetidae</taxon>
        <taxon>Agaricales</taxon>
        <taxon>Marasmiineae</taxon>
        <taxon>Omphalotaceae</taxon>
        <taxon>Gymnopus</taxon>
    </lineage>
</organism>
<evidence type="ECO:0000256" key="1">
    <source>
        <dbReference type="SAM" id="MobiDB-lite"/>
    </source>
</evidence>
<feature type="region of interest" description="Disordered" evidence="1">
    <location>
        <begin position="1"/>
        <end position="22"/>
    </location>
</feature>
<keyword evidence="4" id="KW-1185">Reference proteome</keyword>